<dbReference type="GO" id="GO:0042973">
    <property type="term" value="F:glucan endo-1,3-beta-D-glucosidase activity"/>
    <property type="evidence" value="ECO:0007669"/>
    <property type="project" value="UniProtKB-EC"/>
</dbReference>
<dbReference type="GO" id="GO:0005975">
    <property type="term" value="P:carbohydrate metabolic process"/>
    <property type="evidence" value="ECO:0007669"/>
    <property type="project" value="InterPro"/>
</dbReference>
<feature type="compositionally biased region" description="Basic and acidic residues" evidence="13">
    <location>
        <begin position="378"/>
        <end position="390"/>
    </location>
</feature>
<feature type="compositionally biased region" description="Polar residues" evidence="13">
    <location>
        <begin position="436"/>
        <end position="448"/>
    </location>
</feature>
<evidence type="ECO:0000256" key="11">
    <source>
        <dbReference type="ARBA" id="ARBA00023295"/>
    </source>
</evidence>
<keyword evidence="10" id="KW-0539">Nucleus</keyword>
<evidence type="ECO:0000256" key="3">
    <source>
        <dbReference type="ARBA" id="ARBA00008773"/>
    </source>
</evidence>
<comment type="caution">
    <text evidence="15">The sequence shown here is derived from an EMBL/GenBank/DDBJ whole genome shotgun (WGS) entry which is preliminary data.</text>
</comment>
<accession>A0A4S4DCF4</accession>
<evidence type="ECO:0000256" key="5">
    <source>
        <dbReference type="ARBA" id="ARBA00022729"/>
    </source>
</evidence>
<dbReference type="InterPro" id="IPR016177">
    <property type="entry name" value="DNA-bd_dom_sf"/>
</dbReference>
<dbReference type="AlphaFoldDB" id="A0A4S4DCF4"/>
<evidence type="ECO:0000256" key="9">
    <source>
        <dbReference type="ARBA" id="ARBA00023163"/>
    </source>
</evidence>
<dbReference type="Gene3D" id="3.30.890.10">
    <property type="entry name" value="Methyl-cpg-binding Protein 2, Chain A"/>
    <property type="match status" value="1"/>
</dbReference>
<name>A0A4S4DCF4_CAMSN</name>
<proteinExistence type="inferred from homology"/>
<reference evidence="15 16" key="1">
    <citation type="journal article" date="2018" name="Proc. Natl. Acad. Sci. U.S.A.">
        <title>Draft genome sequence of Camellia sinensis var. sinensis provides insights into the evolution of the tea genome and tea quality.</title>
        <authorList>
            <person name="Wei C."/>
            <person name="Yang H."/>
            <person name="Wang S."/>
            <person name="Zhao J."/>
            <person name="Liu C."/>
            <person name="Gao L."/>
            <person name="Xia E."/>
            <person name="Lu Y."/>
            <person name="Tai Y."/>
            <person name="She G."/>
            <person name="Sun J."/>
            <person name="Cao H."/>
            <person name="Tong W."/>
            <person name="Gao Q."/>
            <person name="Li Y."/>
            <person name="Deng W."/>
            <person name="Jiang X."/>
            <person name="Wang W."/>
            <person name="Chen Q."/>
            <person name="Zhang S."/>
            <person name="Li H."/>
            <person name="Wu J."/>
            <person name="Wang P."/>
            <person name="Li P."/>
            <person name="Shi C."/>
            <person name="Zheng F."/>
            <person name="Jian J."/>
            <person name="Huang B."/>
            <person name="Shan D."/>
            <person name="Shi M."/>
            <person name="Fang C."/>
            <person name="Yue Y."/>
            <person name="Li F."/>
            <person name="Li D."/>
            <person name="Wei S."/>
            <person name="Han B."/>
            <person name="Jiang C."/>
            <person name="Yin Y."/>
            <person name="Xia T."/>
            <person name="Zhang Z."/>
            <person name="Bennetzen J.L."/>
            <person name="Zhao S."/>
            <person name="Wan X."/>
        </authorList>
    </citation>
    <scope>NUCLEOTIDE SEQUENCE [LARGE SCALE GENOMIC DNA]</scope>
    <source>
        <strain evidence="16">cv. Shuchazao</strain>
        <tissue evidence="15">Leaf</tissue>
    </source>
</reference>
<dbReference type="Gene3D" id="3.20.20.80">
    <property type="entry name" value="Glycosidases"/>
    <property type="match status" value="1"/>
</dbReference>
<keyword evidence="6" id="KW-0378">Hydrolase</keyword>
<sequence>MSAPAPKRRKATVSRPTYNPIRFQSATQSKSFQKSFVSRTVHLERNVQPDTFESIHIRSLFDPLGGDLVLLFSGRQNLDWVREFYCNMEGIRDYEPSFTTWVRSKSISVTPVSIRQLLKIEQVFPQYYPFPVPDRPTCNFDDVALELCGVARQFRSGNVGEFTESTPFEIQQNSSQPNDNAEITMDAMEVENSELRSKVFHVQHVLNNLTNTSNQVGDIVVLKSIIRPTETVAIRVLKSTEASKEVEGEELGPDYWEISQLMDASQEYLCKDPEHPYSLEQLNVLSEESITVDEKLGLIFDVLQPCALEWRSPFQHVMERIASVEFMPKKGGTPRKNEIVFIAPTGEEINNRKQLEQFLKSHPGNPAVSEFDWGTGETPRRSARISEKVRATPPSSESVPSRKRSRKSSGSKDGKGTETTAEETEGKKEVKMQDVVTENSAGEENQVQIGGIQDTKMQETGPEEVVGNDAEIEHDAQENKNEVKNVEDKQVMGEVDQPLNEAASDEKHDKLENFTVQTSNGEEQEKLNGILPSFRRDVEEKQEVREDDRKYNLQVEEKGKKIDGEVMENVLAFTGTYGVNYGRLADNLPKPGTVALLLKANKIKNIRIYDADHEVLTAFNKSGIEIVVGLGNEFLKDMSVSEDRAIDWVKQNVEPFLPETSIRGIAVGNEILGNADPELWEVLLPAVKNVYNALYVLNLTRIVEVSSPHSEGVFATSYPPSAATFKESMLPYLRPLLQFFSQIGSPFYINAYPFLAYISDPSHIDINYALFQKNSGIYDAKTKLHYDNMFDAQIDAAYFALEKVGFQKMEVIVSETGWASKGDANEAGASLKNARTYNGNLRKRLLKRKGTPYRPKSVVRAYIFALFNEDSKPGPTSERNFGLFKPDGSIAYDIGFNGLSSSAPSSSLFSFKDIGLRSLFKSSYSLVYVASAAVLLLIFTS</sequence>
<feature type="region of interest" description="Disordered" evidence="13">
    <location>
        <begin position="362"/>
        <end position="463"/>
    </location>
</feature>
<dbReference type="Proteomes" id="UP000306102">
    <property type="component" value="Unassembled WGS sequence"/>
</dbReference>
<dbReference type="GO" id="GO:0003677">
    <property type="term" value="F:DNA binding"/>
    <property type="evidence" value="ECO:0007669"/>
    <property type="project" value="UniProtKB-KW"/>
</dbReference>
<feature type="domain" description="MBD" evidence="14">
    <location>
        <begin position="325"/>
        <end position="380"/>
    </location>
</feature>
<evidence type="ECO:0000256" key="8">
    <source>
        <dbReference type="ARBA" id="ARBA00023125"/>
    </source>
</evidence>
<dbReference type="InterPro" id="IPR000490">
    <property type="entry name" value="Glyco_hydro_17"/>
</dbReference>
<evidence type="ECO:0000313" key="16">
    <source>
        <dbReference type="Proteomes" id="UP000306102"/>
    </source>
</evidence>
<protein>
    <recommendedName>
        <fullName evidence="4">glucan endo-1,3-beta-D-glucosidase</fullName>
        <ecNumber evidence="4">3.2.1.39</ecNumber>
    </recommendedName>
</protein>
<dbReference type="InterPro" id="IPR044965">
    <property type="entry name" value="Glyco_hydro_17_plant"/>
</dbReference>
<dbReference type="SUPFAM" id="SSF54171">
    <property type="entry name" value="DNA-binding domain"/>
    <property type="match status" value="1"/>
</dbReference>
<keyword evidence="9" id="KW-0804">Transcription</keyword>
<comment type="subcellular location">
    <subcellularLocation>
        <location evidence="2">Nucleus</location>
    </subcellularLocation>
</comment>
<evidence type="ECO:0000256" key="4">
    <source>
        <dbReference type="ARBA" id="ARBA00012780"/>
    </source>
</evidence>
<dbReference type="EC" id="3.2.1.39" evidence="4"/>
<evidence type="ECO:0000313" key="15">
    <source>
        <dbReference type="EMBL" id="THG00283.1"/>
    </source>
</evidence>
<keyword evidence="8" id="KW-0238">DNA-binding</keyword>
<organism evidence="15 16">
    <name type="scientific">Camellia sinensis var. sinensis</name>
    <name type="common">China tea</name>
    <dbReference type="NCBI Taxonomy" id="542762"/>
    <lineage>
        <taxon>Eukaryota</taxon>
        <taxon>Viridiplantae</taxon>
        <taxon>Streptophyta</taxon>
        <taxon>Embryophyta</taxon>
        <taxon>Tracheophyta</taxon>
        <taxon>Spermatophyta</taxon>
        <taxon>Magnoliopsida</taxon>
        <taxon>eudicotyledons</taxon>
        <taxon>Gunneridae</taxon>
        <taxon>Pentapetalae</taxon>
        <taxon>asterids</taxon>
        <taxon>Ericales</taxon>
        <taxon>Theaceae</taxon>
        <taxon>Camellia</taxon>
    </lineage>
</organism>
<keyword evidence="16" id="KW-1185">Reference proteome</keyword>
<dbReference type="FunFam" id="3.20.20.80:FF:000005">
    <property type="entry name" value="Glucan endo-1,3-beta-glucosidase 14"/>
    <property type="match status" value="1"/>
</dbReference>
<evidence type="ECO:0000256" key="12">
    <source>
        <dbReference type="RuleBase" id="RU004335"/>
    </source>
</evidence>
<dbReference type="Pfam" id="PF00332">
    <property type="entry name" value="Glyco_hydro_17"/>
    <property type="match status" value="1"/>
</dbReference>
<dbReference type="InterPro" id="IPR017853">
    <property type="entry name" value="GH"/>
</dbReference>
<evidence type="ECO:0000256" key="6">
    <source>
        <dbReference type="ARBA" id="ARBA00022801"/>
    </source>
</evidence>
<evidence type="ECO:0000256" key="1">
    <source>
        <dbReference type="ARBA" id="ARBA00000382"/>
    </source>
</evidence>
<dbReference type="STRING" id="542762.A0A4S4DCF4"/>
<dbReference type="PANTHER" id="PTHR32227">
    <property type="entry name" value="GLUCAN ENDO-1,3-BETA-GLUCOSIDASE BG1-RELATED-RELATED"/>
    <property type="match status" value="1"/>
</dbReference>
<evidence type="ECO:0000256" key="7">
    <source>
        <dbReference type="ARBA" id="ARBA00023015"/>
    </source>
</evidence>
<keyword evidence="5" id="KW-0732">Signal</keyword>
<gene>
    <name evidence="15" type="ORF">TEA_026309</name>
</gene>
<dbReference type="EMBL" id="SDRB02011758">
    <property type="protein sequence ID" value="THG00283.1"/>
    <property type="molecule type" value="Genomic_DNA"/>
</dbReference>
<comment type="catalytic activity">
    <reaction evidence="1">
        <text>Hydrolysis of (1-&gt;3)-beta-D-glucosidic linkages in (1-&gt;3)-beta-D-glucans.</text>
        <dbReference type="EC" id="3.2.1.39"/>
    </reaction>
</comment>
<keyword evidence="7" id="KW-0805">Transcription regulation</keyword>
<evidence type="ECO:0000256" key="2">
    <source>
        <dbReference type="ARBA" id="ARBA00004123"/>
    </source>
</evidence>
<dbReference type="Pfam" id="PF01429">
    <property type="entry name" value="MBD"/>
    <property type="match status" value="1"/>
</dbReference>
<dbReference type="SUPFAM" id="SSF51445">
    <property type="entry name" value="(Trans)glycosidases"/>
    <property type="match status" value="1"/>
</dbReference>
<comment type="similarity">
    <text evidence="3 12">Belongs to the glycosyl hydrolase 17 family.</text>
</comment>
<dbReference type="GO" id="GO:0005634">
    <property type="term" value="C:nucleus"/>
    <property type="evidence" value="ECO:0007669"/>
    <property type="project" value="UniProtKB-SubCell"/>
</dbReference>
<evidence type="ECO:0000259" key="14">
    <source>
        <dbReference type="Pfam" id="PF01429"/>
    </source>
</evidence>
<evidence type="ECO:0000256" key="10">
    <source>
        <dbReference type="ARBA" id="ARBA00023242"/>
    </source>
</evidence>
<keyword evidence="11" id="KW-0326">Glycosidase</keyword>
<evidence type="ECO:0000256" key="13">
    <source>
        <dbReference type="SAM" id="MobiDB-lite"/>
    </source>
</evidence>
<dbReference type="InterPro" id="IPR001739">
    <property type="entry name" value="Methyl_CpG_DNA-bd"/>
</dbReference>